<accession>A0A1Y4VA07</accession>
<gene>
    <name evidence="5" type="ORF">DW027_17820</name>
</gene>
<protein>
    <submittedName>
        <fullName evidence="5">Glycoside hydrolase</fullName>
    </submittedName>
</protein>
<dbReference type="PANTHER" id="PTHR43053:SF4">
    <property type="entry name" value="MYOGENESIS-REGULATING GLYCOSIDASE"/>
    <property type="match status" value="1"/>
</dbReference>
<dbReference type="PANTHER" id="PTHR43053">
    <property type="entry name" value="GLYCOSIDASE FAMILY 31"/>
    <property type="match status" value="1"/>
</dbReference>
<dbReference type="CDD" id="cd06592">
    <property type="entry name" value="GH31_NET37"/>
    <property type="match status" value="1"/>
</dbReference>
<evidence type="ECO:0000313" key="5">
    <source>
        <dbReference type="EMBL" id="RHL35001.1"/>
    </source>
</evidence>
<evidence type="ECO:0000256" key="3">
    <source>
        <dbReference type="ARBA" id="ARBA00023295"/>
    </source>
</evidence>
<comment type="caution">
    <text evidence="5">The sequence shown here is derived from an EMBL/GenBank/DDBJ whole genome shotgun (WGS) entry which is preliminary data.</text>
</comment>
<evidence type="ECO:0000256" key="4">
    <source>
        <dbReference type="RuleBase" id="RU361185"/>
    </source>
</evidence>
<keyword evidence="2 4" id="KW-0378">Hydrolase</keyword>
<reference evidence="5 6" key="1">
    <citation type="submission" date="2018-08" db="EMBL/GenBank/DDBJ databases">
        <title>A genome reference for cultivated species of the human gut microbiota.</title>
        <authorList>
            <person name="Zou Y."/>
            <person name="Xue W."/>
            <person name="Luo G."/>
        </authorList>
    </citation>
    <scope>NUCLEOTIDE SEQUENCE [LARGE SCALE GENOMIC DNA]</scope>
    <source>
        <strain evidence="5 6">AF38-2</strain>
    </source>
</reference>
<evidence type="ECO:0000256" key="2">
    <source>
        <dbReference type="ARBA" id="ARBA00022801"/>
    </source>
</evidence>
<evidence type="ECO:0000313" key="6">
    <source>
        <dbReference type="Proteomes" id="UP000284495"/>
    </source>
</evidence>
<dbReference type="Gene3D" id="3.20.20.80">
    <property type="entry name" value="Glycosidases"/>
    <property type="match status" value="1"/>
</dbReference>
<dbReference type="InterPro" id="IPR000322">
    <property type="entry name" value="Glyco_hydro_31_TIM"/>
</dbReference>
<name>A0A1Y4VA07_9BACE</name>
<dbReference type="EMBL" id="QROO01000025">
    <property type="protein sequence ID" value="RHL35001.1"/>
    <property type="molecule type" value="Genomic_DNA"/>
</dbReference>
<proteinExistence type="inferred from homology"/>
<dbReference type="GO" id="GO:0004553">
    <property type="term" value="F:hydrolase activity, hydrolyzing O-glycosyl compounds"/>
    <property type="evidence" value="ECO:0007669"/>
    <property type="project" value="InterPro"/>
</dbReference>
<dbReference type="InterPro" id="IPR050985">
    <property type="entry name" value="Alpha-glycosidase_related"/>
</dbReference>
<dbReference type="InterPro" id="IPR017853">
    <property type="entry name" value="GH"/>
</dbReference>
<dbReference type="Proteomes" id="UP000284495">
    <property type="component" value="Unassembled WGS sequence"/>
</dbReference>
<dbReference type="Gene3D" id="2.60.40.1180">
    <property type="entry name" value="Golgi alpha-mannosidase II"/>
    <property type="match status" value="1"/>
</dbReference>
<dbReference type="RefSeq" id="WP_087322975.1">
    <property type="nucleotide sequence ID" value="NZ_JAQEAW010000012.1"/>
</dbReference>
<dbReference type="InterPro" id="IPR048395">
    <property type="entry name" value="Glyco_hydro_31_C"/>
</dbReference>
<dbReference type="SUPFAM" id="SSF51011">
    <property type="entry name" value="Glycosyl hydrolase domain"/>
    <property type="match status" value="1"/>
</dbReference>
<dbReference type="Pfam" id="PF01055">
    <property type="entry name" value="Glyco_hydro_31_2nd"/>
    <property type="match status" value="1"/>
</dbReference>
<organism evidence="5 6">
    <name type="scientific">Bacteroides xylanisolvens</name>
    <dbReference type="NCBI Taxonomy" id="371601"/>
    <lineage>
        <taxon>Bacteria</taxon>
        <taxon>Pseudomonadati</taxon>
        <taxon>Bacteroidota</taxon>
        <taxon>Bacteroidia</taxon>
        <taxon>Bacteroidales</taxon>
        <taxon>Bacteroidaceae</taxon>
        <taxon>Bacteroides</taxon>
    </lineage>
</organism>
<dbReference type="Pfam" id="PF21365">
    <property type="entry name" value="Glyco_hydro_31_3rd"/>
    <property type="match status" value="1"/>
</dbReference>
<sequence length="534" mass="61162">MKNILVGLAFLLCSVLLFAGNEDKQVLFLQKGEKVWTGVVNDGARMPLKPGYKMDFKGDNKSNQVQPLILTTAGQYVWCEEPFAFEMKEDCVEISSTQGKIIMGKVGSTLREARQYVADTFFPASGLLPDTILFSSPQYNTWIELNYNQNQEDVLKYARAILDNGFPPGVITIDDSWQEDFGVWKFHPKRFPDPKKMIGELHRMGFKVSLWVCPFVSPDQEHLVREFRENNPLLLRNVTDKWGNTSQVPYIIQWWNGYSAILDMSNPDACKWFEAQLNFLMEEYGIDGFKFDGGNMEYYPDDAISYGDVNSNLQCQLYAELGLKYSINEFRASWKLGGKPLVQRLIDKQHDWNDLRKLIPEMIVEGFCGHYFTLPDMIGGGEISAFEGRDKLDQDLVVRSAQCQALMPMMQFSVAPWRVLDEKHMNAIKKVMQYREQFKSLILDLAHNAASVGEPVLRSMDYVFPGEGFETEVSQFMLGDRVLVAPMLEAGKAERMVVLPKGKWKDEFGIIYKGGRSHLVQVPLERLPYFIKQK</sequence>
<comment type="similarity">
    <text evidence="1 4">Belongs to the glycosyl hydrolase 31 family.</text>
</comment>
<dbReference type="GO" id="GO:0005975">
    <property type="term" value="P:carbohydrate metabolic process"/>
    <property type="evidence" value="ECO:0007669"/>
    <property type="project" value="InterPro"/>
</dbReference>
<keyword evidence="3 4" id="KW-0326">Glycosidase</keyword>
<dbReference type="InterPro" id="IPR013780">
    <property type="entry name" value="Glyco_hydro_b"/>
</dbReference>
<dbReference type="AlphaFoldDB" id="A0A1Y4VA07"/>
<evidence type="ECO:0000256" key="1">
    <source>
        <dbReference type="ARBA" id="ARBA00007806"/>
    </source>
</evidence>
<dbReference type="SUPFAM" id="SSF51445">
    <property type="entry name" value="(Trans)glycosidases"/>
    <property type="match status" value="1"/>
</dbReference>